<keyword evidence="1" id="KW-1133">Transmembrane helix</keyword>
<dbReference type="RefSeq" id="WP_142853568.1">
    <property type="nucleotide sequence ID" value="NZ_FXWW01000002.1"/>
</dbReference>
<dbReference type="AlphaFoldDB" id="A0A545SR19"/>
<keyword evidence="1" id="KW-0472">Membrane</keyword>
<feature type="transmembrane region" description="Helical" evidence="1">
    <location>
        <begin position="49"/>
        <end position="79"/>
    </location>
</feature>
<sequence length="145" mass="15063">MTPRLSQCILAGLGTNAALLVIGVVFLVLASSFEGALQTDGLGYETVGFFFGFGIALTFGSLMSIIPTGLAAALYWFVIQRWPGSSASPQFWVAPAIGVAISTSLVIIVAEDLTGDFLVLATFAILPGLAGGMIFRFLLGKIVSA</sequence>
<evidence type="ECO:0000256" key="1">
    <source>
        <dbReference type="SAM" id="Phobius"/>
    </source>
</evidence>
<name>A0A545SR19_9RHOB</name>
<gene>
    <name evidence="2" type="ORF">FIL88_09235</name>
</gene>
<accession>A0A545SR19</accession>
<dbReference type="EMBL" id="VICH01000006">
    <property type="protein sequence ID" value="TQV67404.1"/>
    <property type="molecule type" value="Genomic_DNA"/>
</dbReference>
<evidence type="ECO:0000313" key="2">
    <source>
        <dbReference type="EMBL" id="TQV67404.1"/>
    </source>
</evidence>
<protein>
    <submittedName>
        <fullName evidence="2">Uncharacterized protein</fullName>
    </submittedName>
</protein>
<evidence type="ECO:0000313" key="3">
    <source>
        <dbReference type="Proteomes" id="UP000315816"/>
    </source>
</evidence>
<comment type="caution">
    <text evidence="2">The sequence shown here is derived from an EMBL/GenBank/DDBJ whole genome shotgun (WGS) entry which is preliminary data.</text>
</comment>
<feature type="transmembrane region" description="Helical" evidence="1">
    <location>
        <begin position="9"/>
        <end position="29"/>
    </location>
</feature>
<keyword evidence="3" id="KW-1185">Reference proteome</keyword>
<reference evidence="2 3" key="1">
    <citation type="submission" date="2019-06" db="EMBL/GenBank/DDBJ databases">
        <title>A novel species of marine bacteria.</title>
        <authorList>
            <person name="Wang Y."/>
        </authorList>
    </citation>
    <scope>NUCLEOTIDE SEQUENCE [LARGE SCALE GENOMIC DNA]</scope>
    <source>
        <strain evidence="2 3">MA1-10</strain>
    </source>
</reference>
<proteinExistence type="predicted"/>
<dbReference type="Proteomes" id="UP000315816">
    <property type="component" value="Unassembled WGS sequence"/>
</dbReference>
<organism evidence="2 3">
    <name type="scientific">Aliiroseovarius halocynthiae</name>
    <dbReference type="NCBI Taxonomy" id="985055"/>
    <lineage>
        <taxon>Bacteria</taxon>
        <taxon>Pseudomonadati</taxon>
        <taxon>Pseudomonadota</taxon>
        <taxon>Alphaproteobacteria</taxon>
        <taxon>Rhodobacterales</taxon>
        <taxon>Paracoccaceae</taxon>
        <taxon>Aliiroseovarius</taxon>
    </lineage>
</organism>
<feature type="transmembrane region" description="Helical" evidence="1">
    <location>
        <begin position="91"/>
        <end position="111"/>
    </location>
</feature>
<feature type="transmembrane region" description="Helical" evidence="1">
    <location>
        <begin position="117"/>
        <end position="139"/>
    </location>
</feature>
<keyword evidence="1" id="KW-0812">Transmembrane</keyword>